<dbReference type="SUPFAM" id="SSF54292">
    <property type="entry name" value="2Fe-2S ferredoxin-like"/>
    <property type="match status" value="1"/>
</dbReference>
<dbReference type="AlphaFoldDB" id="A0A1W9ZJ97"/>
<dbReference type="InterPro" id="IPR012675">
    <property type="entry name" value="Beta-grasp_dom_sf"/>
</dbReference>
<keyword evidence="8" id="KW-0411">Iron-sulfur</keyword>
<dbReference type="SUPFAM" id="SSF52343">
    <property type="entry name" value="Ferredoxin reductase-like, C-terminal NADP-linked domain"/>
    <property type="match status" value="1"/>
</dbReference>
<dbReference type="InterPro" id="IPR017927">
    <property type="entry name" value="FAD-bd_FR_type"/>
</dbReference>
<dbReference type="CDD" id="cd06214">
    <property type="entry name" value="PA_degradation_oxidoreductase_like"/>
    <property type="match status" value="1"/>
</dbReference>
<dbReference type="PROSITE" id="PS00197">
    <property type="entry name" value="2FE2S_FER_1"/>
    <property type="match status" value="1"/>
</dbReference>
<evidence type="ECO:0000256" key="1">
    <source>
        <dbReference type="ARBA" id="ARBA00001974"/>
    </source>
</evidence>
<dbReference type="InterPro" id="IPR001041">
    <property type="entry name" value="2Fe-2S_ferredoxin-type"/>
</dbReference>
<dbReference type="Gene3D" id="2.40.30.10">
    <property type="entry name" value="Translation factors"/>
    <property type="match status" value="1"/>
</dbReference>
<dbReference type="Pfam" id="PF00175">
    <property type="entry name" value="NAD_binding_1"/>
    <property type="match status" value="1"/>
</dbReference>
<organism evidence="11 12">
    <name type="scientific">Mycobacterium arosiense ATCC BAA-1401 = DSM 45069</name>
    <dbReference type="NCBI Taxonomy" id="1265311"/>
    <lineage>
        <taxon>Bacteria</taxon>
        <taxon>Bacillati</taxon>
        <taxon>Actinomycetota</taxon>
        <taxon>Actinomycetes</taxon>
        <taxon>Mycobacteriales</taxon>
        <taxon>Mycobacteriaceae</taxon>
        <taxon>Mycobacterium</taxon>
        <taxon>Mycobacterium avium complex (MAC)</taxon>
    </lineage>
</organism>
<protein>
    <submittedName>
        <fullName evidence="11">Ferredoxin</fullName>
    </submittedName>
</protein>
<dbReference type="GO" id="GO:0051537">
    <property type="term" value="F:2 iron, 2 sulfur cluster binding"/>
    <property type="evidence" value="ECO:0007669"/>
    <property type="project" value="UniProtKB-KW"/>
</dbReference>
<dbReference type="CDD" id="cd00207">
    <property type="entry name" value="fer2"/>
    <property type="match status" value="1"/>
</dbReference>
<sequence length="362" mass="38292">MAANRATANVGSATATAAAVGGVDTAALPNGFVPLRIKRVIRETSDAVSIVLEVPQSHAEQFAYQAGQFLTLLVSVGGCEHRRCYSMSSAPGEDLQVTVKRDGDGVVSNWLNDTAAPGGQLPALPPQGRFVLRDDDRDLIAFAGGSGITPVFSLLRTALMSGTRATRLFYANRSRDAVIFDDALASLATQHADRFVLHHHLDDNSGFVTRADVEAFIRDAGDANVYICGPNAFMETVRNALGATGTPADRLHIEHFDVNDVAAAAPTDTEVVTDEVTIVLDGATTTARYDPGNTLLQTARMAGLRAPSSCEIGSCGTCMGRLTQGSARMINNDALDPDEVADGWVLTCQALPTSPTVRVVYE</sequence>
<evidence type="ECO:0000313" key="11">
    <source>
        <dbReference type="EMBL" id="ORA16602.1"/>
    </source>
</evidence>
<dbReference type="InterPro" id="IPR036010">
    <property type="entry name" value="2Fe-2S_ferredoxin-like_sf"/>
</dbReference>
<dbReference type="PANTHER" id="PTHR47354">
    <property type="entry name" value="NADH OXIDOREDUCTASE HCR"/>
    <property type="match status" value="1"/>
</dbReference>
<name>A0A1W9ZJ97_MYCAI</name>
<evidence type="ECO:0000256" key="4">
    <source>
        <dbReference type="ARBA" id="ARBA00022723"/>
    </source>
</evidence>
<evidence type="ECO:0000256" key="6">
    <source>
        <dbReference type="ARBA" id="ARBA00023002"/>
    </source>
</evidence>
<dbReference type="InterPro" id="IPR001433">
    <property type="entry name" value="OxRdtase_FAD/NAD-bd"/>
</dbReference>
<evidence type="ECO:0000256" key="7">
    <source>
        <dbReference type="ARBA" id="ARBA00023004"/>
    </source>
</evidence>
<dbReference type="SUPFAM" id="SSF63380">
    <property type="entry name" value="Riboflavin synthase domain-like"/>
    <property type="match status" value="1"/>
</dbReference>
<dbReference type="InterPro" id="IPR039261">
    <property type="entry name" value="FNR_nucleotide-bd"/>
</dbReference>
<dbReference type="OrthoDB" id="9796486at2"/>
<comment type="cofactor">
    <cofactor evidence="1">
        <name>FAD</name>
        <dbReference type="ChEBI" id="CHEBI:57692"/>
    </cofactor>
</comment>
<evidence type="ECO:0000256" key="5">
    <source>
        <dbReference type="ARBA" id="ARBA00022827"/>
    </source>
</evidence>
<evidence type="ECO:0000256" key="2">
    <source>
        <dbReference type="ARBA" id="ARBA00022630"/>
    </source>
</evidence>
<evidence type="ECO:0000259" key="10">
    <source>
        <dbReference type="PROSITE" id="PS51384"/>
    </source>
</evidence>
<dbReference type="GO" id="GO:0016491">
    <property type="term" value="F:oxidoreductase activity"/>
    <property type="evidence" value="ECO:0007669"/>
    <property type="project" value="UniProtKB-KW"/>
</dbReference>
<reference evidence="11 12" key="1">
    <citation type="submission" date="2016-12" db="EMBL/GenBank/DDBJ databases">
        <title>The new phylogeny of genus Mycobacterium.</title>
        <authorList>
            <person name="Tortoli E."/>
            <person name="Trovato A."/>
            <person name="Cirillo D.M."/>
        </authorList>
    </citation>
    <scope>NUCLEOTIDE SEQUENCE [LARGE SCALE GENOMIC DNA]</scope>
    <source>
        <strain evidence="11 12">DSM 45069</strain>
    </source>
</reference>
<dbReference type="PRINTS" id="PR00371">
    <property type="entry name" value="FPNCR"/>
</dbReference>
<dbReference type="PROSITE" id="PS51085">
    <property type="entry name" value="2FE2S_FER_2"/>
    <property type="match status" value="1"/>
</dbReference>
<keyword evidence="6" id="KW-0560">Oxidoreductase</keyword>
<dbReference type="PRINTS" id="PR00410">
    <property type="entry name" value="PHEHYDRXLASE"/>
</dbReference>
<keyword evidence="2" id="KW-0285">Flavoprotein</keyword>
<keyword evidence="12" id="KW-1185">Reference proteome</keyword>
<keyword evidence="7" id="KW-0408">Iron</keyword>
<comment type="caution">
    <text evidence="11">The sequence shown here is derived from an EMBL/GenBank/DDBJ whole genome shotgun (WGS) entry which is preliminary data.</text>
</comment>
<feature type="domain" description="FAD-binding FR-type" evidence="10">
    <location>
        <begin position="30"/>
        <end position="133"/>
    </location>
</feature>
<evidence type="ECO:0000313" key="12">
    <source>
        <dbReference type="Proteomes" id="UP000192707"/>
    </source>
</evidence>
<dbReference type="PROSITE" id="PS51384">
    <property type="entry name" value="FAD_FR"/>
    <property type="match status" value="1"/>
</dbReference>
<evidence type="ECO:0000259" key="9">
    <source>
        <dbReference type="PROSITE" id="PS51085"/>
    </source>
</evidence>
<evidence type="ECO:0000256" key="8">
    <source>
        <dbReference type="ARBA" id="ARBA00023014"/>
    </source>
</evidence>
<gene>
    <name evidence="11" type="ORF">BST14_10300</name>
</gene>
<evidence type="ECO:0000256" key="3">
    <source>
        <dbReference type="ARBA" id="ARBA00022714"/>
    </source>
</evidence>
<dbReference type="RefSeq" id="WP_083064395.1">
    <property type="nucleotide sequence ID" value="NZ_MVHG01000017.1"/>
</dbReference>
<dbReference type="EMBL" id="MVHG01000017">
    <property type="protein sequence ID" value="ORA16602.1"/>
    <property type="molecule type" value="Genomic_DNA"/>
</dbReference>
<keyword evidence="4" id="KW-0479">Metal-binding</keyword>
<dbReference type="Gene3D" id="3.10.20.30">
    <property type="match status" value="1"/>
</dbReference>
<dbReference type="Pfam" id="PF00111">
    <property type="entry name" value="Fer2"/>
    <property type="match status" value="1"/>
</dbReference>
<dbReference type="PANTHER" id="PTHR47354:SF8">
    <property type="entry name" value="1,2-PHENYLACETYL-COA EPOXIDASE, SUBUNIT E"/>
    <property type="match status" value="1"/>
</dbReference>
<keyword evidence="3" id="KW-0001">2Fe-2S</keyword>
<dbReference type="InterPro" id="IPR050415">
    <property type="entry name" value="MRET"/>
</dbReference>
<feature type="domain" description="2Fe-2S ferredoxin-type" evidence="9">
    <location>
        <begin position="274"/>
        <end position="362"/>
    </location>
</feature>
<accession>A0A1W9ZJ97</accession>
<dbReference type="GO" id="GO:0050660">
    <property type="term" value="F:flavin adenine dinucleotide binding"/>
    <property type="evidence" value="ECO:0007669"/>
    <property type="project" value="TreeGrafter"/>
</dbReference>
<proteinExistence type="predicted"/>
<dbReference type="Pfam" id="PF00970">
    <property type="entry name" value="FAD_binding_6"/>
    <property type="match status" value="1"/>
</dbReference>
<dbReference type="Gene3D" id="3.40.50.80">
    <property type="entry name" value="Nucleotide-binding domain of ferredoxin-NADP reductase (FNR) module"/>
    <property type="match status" value="1"/>
</dbReference>
<dbReference type="InterPro" id="IPR006058">
    <property type="entry name" value="2Fe2S_fd_BS"/>
</dbReference>
<keyword evidence="5" id="KW-0274">FAD</keyword>
<dbReference type="InterPro" id="IPR008333">
    <property type="entry name" value="Cbr1-like_FAD-bd_dom"/>
</dbReference>
<dbReference type="InterPro" id="IPR017938">
    <property type="entry name" value="Riboflavin_synthase-like_b-brl"/>
</dbReference>
<dbReference type="Proteomes" id="UP000192707">
    <property type="component" value="Unassembled WGS sequence"/>
</dbReference>
<dbReference type="InterPro" id="IPR001709">
    <property type="entry name" value="Flavoprot_Pyr_Nucl_cyt_Rdtase"/>
</dbReference>
<dbReference type="GO" id="GO:0046872">
    <property type="term" value="F:metal ion binding"/>
    <property type="evidence" value="ECO:0007669"/>
    <property type="project" value="UniProtKB-KW"/>
</dbReference>